<protein>
    <submittedName>
        <fullName evidence="2">Uncharacterized protein</fullName>
    </submittedName>
</protein>
<evidence type="ECO:0000313" key="3">
    <source>
        <dbReference type="Proteomes" id="UP000729402"/>
    </source>
</evidence>
<dbReference type="AlphaFoldDB" id="A0A8J5W8K4"/>
<feature type="region of interest" description="Disordered" evidence="1">
    <location>
        <begin position="66"/>
        <end position="93"/>
    </location>
</feature>
<evidence type="ECO:0000313" key="2">
    <source>
        <dbReference type="EMBL" id="KAG8085320.1"/>
    </source>
</evidence>
<dbReference type="Proteomes" id="UP000729402">
    <property type="component" value="Unassembled WGS sequence"/>
</dbReference>
<dbReference type="EMBL" id="JAAALK010000082">
    <property type="protein sequence ID" value="KAG8085320.1"/>
    <property type="molecule type" value="Genomic_DNA"/>
</dbReference>
<keyword evidence="3" id="KW-1185">Reference proteome</keyword>
<evidence type="ECO:0000256" key="1">
    <source>
        <dbReference type="SAM" id="MobiDB-lite"/>
    </source>
</evidence>
<proteinExistence type="predicted"/>
<organism evidence="2 3">
    <name type="scientific">Zizania palustris</name>
    <name type="common">Northern wild rice</name>
    <dbReference type="NCBI Taxonomy" id="103762"/>
    <lineage>
        <taxon>Eukaryota</taxon>
        <taxon>Viridiplantae</taxon>
        <taxon>Streptophyta</taxon>
        <taxon>Embryophyta</taxon>
        <taxon>Tracheophyta</taxon>
        <taxon>Spermatophyta</taxon>
        <taxon>Magnoliopsida</taxon>
        <taxon>Liliopsida</taxon>
        <taxon>Poales</taxon>
        <taxon>Poaceae</taxon>
        <taxon>BOP clade</taxon>
        <taxon>Oryzoideae</taxon>
        <taxon>Oryzeae</taxon>
        <taxon>Zizaniinae</taxon>
        <taxon>Zizania</taxon>
    </lineage>
</organism>
<sequence>MSIGQGNGASARAAEQLGTGAAEAYRAMKATEVADAEKGDGCNRRRMWPTNAGLCLRDTTDADAAGSRGLEADDGCGRWGGAEQSRLGKESCH</sequence>
<accession>A0A8J5W8K4</accession>
<comment type="caution">
    <text evidence="2">The sequence shown here is derived from an EMBL/GenBank/DDBJ whole genome shotgun (WGS) entry which is preliminary data.</text>
</comment>
<name>A0A8J5W8K4_ZIZPA</name>
<gene>
    <name evidence="2" type="ORF">GUJ93_ZPchr0010g8876</name>
</gene>
<reference evidence="2" key="2">
    <citation type="submission" date="2021-02" db="EMBL/GenBank/DDBJ databases">
        <authorList>
            <person name="Kimball J.A."/>
            <person name="Haas M.W."/>
            <person name="Macchietto M."/>
            <person name="Kono T."/>
            <person name="Duquette J."/>
            <person name="Shao M."/>
        </authorList>
    </citation>
    <scope>NUCLEOTIDE SEQUENCE</scope>
    <source>
        <tissue evidence="2">Fresh leaf tissue</tissue>
    </source>
</reference>
<reference evidence="2" key="1">
    <citation type="journal article" date="2021" name="bioRxiv">
        <title>Whole Genome Assembly and Annotation of Northern Wild Rice, Zizania palustris L., Supports a Whole Genome Duplication in the Zizania Genus.</title>
        <authorList>
            <person name="Haas M."/>
            <person name="Kono T."/>
            <person name="Macchietto M."/>
            <person name="Millas R."/>
            <person name="McGilp L."/>
            <person name="Shao M."/>
            <person name="Duquette J."/>
            <person name="Hirsch C.N."/>
            <person name="Kimball J."/>
        </authorList>
    </citation>
    <scope>NUCLEOTIDE SEQUENCE</scope>
    <source>
        <tissue evidence="2">Fresh leaf tissue</tissue>
    </source>
</reference>